<organism evidence="2 3">
    <name type="scientific">Hymenoscyphus fraxineus</name>
    <dbReference type="NCBI Taxonomy" id="746836"/>
    <lineage>
        <taxon>Eukaryota</taxon>
        <taxon>Fungi</taxon>
        <taxon>Dikarya</taxon>
        <taxon>Ascomycota</taxon>
        <taxon>Pezizomycotina</taxon>
        <taxon>Leotiomycetes</taxon>
        <taxon>Helotiales</taxon>
        <taxon>Helotiaceae</taxon>
        <taxon>Hymenoscyphus</taxon>
    </lineage>
</organism>
<dbReference type="Pfam" id="PF20237">
    <property type="entry name" value="DUF6594"/>
    <property type="match status" value="1"/>
</dbReference>
<keyword evidence="3" id="KW-1185">Reference proteome</keyword>
<dbReference type="PANTHER" id="PTHR34502:SF5">
    <property type="entry name" value="DUF6594 DOMAIN-CONTAINING PROTEIN"/>
    <property type="match status" value="1"/>
</dbReference>
<evidence type="ECO:0000259" key="1">
    <source>
        <dbReference type="Pfam" id="PF20237"/>
    </source>
</evidence>
<comment type="caution">
    <text evidence="2">The sequence shown here is derived from an EMBL/GenBank/DDBJ whole genome shotgun (WGS) entry which is preliminary data.</text>
</comment>
<gene>
    <name evidence="2" type="ORF">HYFRA_00002257</name>
</gene>
<dbReference type="InterPro" id="IPR046529">
    <property type="entry name" value="DUF6594"/>
</dbReference>
<accession>A0A9N9L913</accession>
<dbReference type="EMBL" id="CAJVRL010000103">
    <property type="protein sequence ID" value="CAG8960721.1"/>
    <property type="molecule type" value="Genomic_DNA"/>
</dbReference>
<protein>
    <recommendedName>
        <fullName evidence="1">DUF6594 domain-containing protein</fullName>
    </recommendedName>
</protein>
<proteinExistence type="predicted"/>
<reference evidence="2" key="1">
    <citation type="submission" date="2021-07" db="EMBL/GenBank/DDBJ databases">
        <authorList>
            <person name="Durling M."/>
        </authorList>
    </citation>
    <scope>NUCLEOTIDE SEQUENCE</scope>
</reference>
<evidence type="ECO:0000313" key="3">
    <source>
        <dbReference type="Proteomes" id="UP000696280"/>
    </source>
</evidence>
<dbReference type="AlphaFoldDB" id="A0A9N9L913"/>
<dbReference type="PANTHER" id="PTHR34502">
    <property type="entry name" value="DUF6594 DOMAIN-CONTAINING PROTEIN-RELATED"/>
    <property type="match status" value="1"/>
</dbReference>
<dbReference type="OrthoDB" id="5342093at2759"/>
<evidence type="ECO:0000313" key="2">
    <source>
        <dbReference type="EMBL" id="CAG8960721.1"/>
    </source>
</evidence>
<feature type="domain" description="DUF6594" evidence="1">
    <location>
        <begin position="4"/>
        <end position="79"/>
    </location>
</feature>
<name>A0A9N9L913_9HELO</name>
<dbReference type="Proteomes" id="UP000696280">
    <property type="component" value="Unassembled WGS sequence"/>
</dbReference>
<sequence>MEGYPALTCLQGQYPELSIYRRFSSLNARNLLYLQAELVDLETELEKYTKEDCKSDNEKTKLCNKNWFYLSRKKDVSIERNVKLLTPWLSDEQYGNFALQGLDRNIWKDGYDLLTVKPDSLHGDSFTRLLQKDLISAVLF</sequence>